<comment type="similarity">
    <text evidence="2">Belongs to the Iojap/RsfS family.</text>
</comment>
<keyword evidence="8" id="KW-1185">Reference proteome</keyword>
<dbReference type="EMBL" id="SRMA01026381">
    <property type="protein sequence ID" value="TRY84788.1"/>
    <property type="molecule type" value="Genomic_DNA"/>
</dbReference>
<organism evidence="7 8">
    <name type="scientific">Danionella cerebrum</name>
    <dbReference type="NCBI Taxonomy" id="2873325"/>
    <lineage>
        <taxon>Eukaryota</taxon>
        <taxon>Metazoa</taxon>
        <taxon>Chordata</taxon>
        <taxon>Craniata</taxon>
        <taxon>Vertebrata</taxon>
        <taxon>Euteleostomi</taxon>
        <taxon>Actinopterygii</taxon>
        <taxon>Neopterygii</taxon>
        <taxon>Teleostei</taxon>
        <taxon>Ostariophysi</taxon>
        <taxon>Cypriniformes</taxon>
        <taxon>Danionidae</taxon>
        <taxon>Danioninae</taxon>
        <taxon>Danionella</taxon>
    </lineage>
</organism>
<evidence type="ECO:0000256" key="6">
    <source>
        <dbReference type="SAM" id="MobiDB-lite"/>
    </source>
</evidence>
<feature type="compositionally biased region" description="Basic and acidic residues" evidence="6">
    <location>
        <begin position="97"/>
        <end position="107"/>
    </location>
</feature>
<dbReference type="PANTHER" id="PTHR21043">
    <property type="entry name" value="IOJAP SUPERFAMILY ORTHOLOG"/>
    <property type="match status" value="1"/>
</dbReference>
<name>A0A553Q4D3_9TELE</name>
<evidence type="ECO:0000256" key="3">
    <source>
        <dbReference type="ARBA" id="ARBA00023128"/>
    </source>
</evidence>
<dbReference type="NCBIfam" id="TIGR00090">
    <property type="entry name" value="rsfS_iojap_ybeB"/>
    <property type="match status" value="1"/>
</dbReference>
<evidence type="ECO:0000313" key="7">
    <source>
        <dbReference type="EMBL" id="TRY84788.1"/>
    </source>
</evidence>
<dbReference type="Pfam" id="PF02410">
    <property type="entry name" value="RsfS"/>
    <property type="match status" value="1"/>
</dbReference>
<dbReference type="HAMAP" id="MF_01477">
    <property type="entry name" value="Iojap_RsfS"/>
    <property type="match status" value="1"/>
</dbReference>
<dbReference type="InterPro" id="IPR043519">
    <property type="entry name" value="NT_sf"/>
</dbReference>
<proteinExistence type="inferred from homology"/>
<evidence type="ECO:0000256" key="1">
    <source>
        <dbReference type="ARBA" id="ARBA00004173"/>
    </source>
</evidence>
<comment type="function">
    <text evidence="4">Required for normal mitochondrial ribosome function and mitochondrial translation. May play a role in ribosome biogenesis by preventing premature association of the 28S and 39S ribosomal subunits. Interacts with mitochondrial ribosomal protein uL14m (MRPL14), probably blocking formation of intersubunit bridge B8, preventing association of the 28S and 39S ribosomal subunits. Addition to isolated mitochondrial ribosomal subunits partially inhibits translation, probably by interfering with the association of the 28S and 39S ribosomal subunits and the formation of functional ribosomes. May also participate in the assembly and/or regulation of the stability of the large subunit of the mitochondrial ribosome. May function as a ribosomal silencing factor.</text>
</comment>
<evidence type="ECO:0000313" key="8">
    <source>
        <dbReference type="Proteomes" id="UP000316079"/>
    </source>
</evidence>
<feature type="region of interest" description="Disordered" evidence="6">
    <location>
        <begin position="94"/>
        <end position="117"/>
    </location>
</feature>
<dbReference type="GO" id="GO:0090071">
    <property type="term" value="P:negative regulation of ribosome biogenesis"/>
    <property type="evidence" value="ECO:0007669"/>
    <property type="project" value="TreeGrafter"/>
</dbReference>
<dbReference type="Gene3D" id="3.30.460.10">
    <property type="entry name" value="Beta Polymerase, domain 2"/>
    <property type="match status" value="1"/>
</dbReference>
<dbReference type="InterPro" id="IPR004394">
    <property type="entry name" value="Iojap/RsfS/C7orf30"/>
</dbReference>
<evidence type="ECO:0000256" key="4">
    <source>
        <dbReference type="ARBA" id="ARBA00053669"/>
    </source>
</evidence>
<gene>
    <name evidence="7" type="ORF">DNTS_008970</name>
</gene>
<dbReference type="GO" id="GO:0005739">
    <property type="term" value="C:mitochondrion"/>
    <property type="evidence" value="ECO:0007669"/>
    <property type="project" value="UniProtKB-SubCell"/>
</dbReference>
<evidence type="ECO:0000256" key="5">
    <source>
        <dbReference type="ARBA" id="ARBA00073331"/>
    </source>
</evidence>
<feature type="compositionally biased region" description="Acidic residues" evidence="6">
    <location>
        <begin position="23"/>
        <end position="67"/>
    </location>
</feature>
<comment type="caution">
    <text evidence="7">The sequence shown here is derived from an EMBL/GenBank/DDBJ whole genome shotgun (WGS) entry which is preliminary data.</text>
</comment>
<dbReference type="Proteomes" id="UP000316079">
    <property type="component" value="Unassembled WGS sequence"/>
</dbReference>
<keyword evidence="3" id="KW-0496">Mitochondrion</keyword>
<accession>A0A553Q4D3</accession>
<comment type="subcellular location">
    <subcellularLocation>
        <location evidence="1">Mitochondrion</location>
    </subcellularLocation>
</comment>
<dbReference type="PANTHER" id="PTHR21043:SF0">
    <property type="entry name" value="MITOCHONDRIAL ASSEMBLY OF RIBOSOMAL LARGE SUBUNIT PROTEIN 1"/>
    <property type="match status" value="1"/>
</dbReference>
<reference evidence="7 8" key="1">
    <citation type="journal article" date="2019" name="Sci. Data">
        <title>Hybrid genome assembly and annotation of Danionella translucida.</title>
        <authorList>
            <person name="Kadobianskyi M."/>
            <person name="Schulze L."/>
            <person name="Schuelke M."/>
            <person name="Judkewitz B."/>
        </authorList>
    </citation>
    <scope>NUCLEOTIDE SEQUENCE [LARGE SCALE GENOMIC DNA]</scope>
    <source>
        <strain evidence="7 8">Bolton</strain>
    </source>
</reference>
<dbReference type="SUPFAM" id="SSF81301">
    <property type="entry name" value="Nucleotidyltransferase"/>
    <property type="match status" value="1"/>
</dbReference>
<dbReference type="GO" id="GO:0043023">
    <property type="term" value="F:ribosomal large subunit binding"/>
    <property type="evidence" value="ECO:0007669"/>
    <property type="project" value="TreeGrafter"/>
</dbReference>
<sequence length="264" mass="30056">MSRRLKRFPVEEVLVQVLGHDEEGTEIEPEIEEDVSELEDITDFEPDSEETDQSTDGEGEAPEEQAPEETFQSKSPWKVTRVALLGDRRTVTQTQRLKAESYRREAGDSGTGTPEDACLPLLEEDRTLLPQLTDSVPHLDVSLLVSALRQENAVDLCVIQVPPELNYTNHMIIASGWSSRHISAMAGLLLKLPYTRLEGSNCDDWKCVDFGCVVVHLMLPETREKYELEKLWTLRSFDEQLMRIPKEILPEDFVMNLDLNETEN</sequence>
<dbReference type="OrthoDB" id="21330at2759"/>
<dbReference type="AlphaFoldDB" id="A0A553Q4D3"/>
<protein>
    <recommendedName>
        <fullName evidence="5">Mitochondrial assembly of ribosomal large subunit protein 1</fullName>
    </recommendedName>
</protein>
<feature type="region of interest" description="Disordered" evidence="6">
    <location>
        <begin position="18"/>
        <end position="73"/>
    </location>
</feature>
<dbReference type="GO" id="GO:0017148">
    <property type="term" value="P:negative regulation of translation"/>
    <property type="evidence" value="ECO:0007669"/>
    <property type="project" value="TreeGrafter"/>
</dbReference>
<dbReference type="FunFam" id="3.30.460.10:FF:000018">
    <property type="entry name" value="Mitochondrial assembly of ribosomal large subunit 1"/>
    <property type="match status" value="1"/>
</dbReference>
<evidence type="ECO:0000256" key="2">
    <source>
        <dbReference type="ARBA" id="ARBA00010574"/>
    </source>
</evidence>
<dbReference type="STRING" id="623744.A0A553Q4D3"/>